<dbReference type="RefSeq" id="WP_184019064.1">
    <property type="nucleotide sequence ID" value="NZ_JACHFD010000011.1"/>
</dbReference>
<dbReference type="Proteomes" id="UP000557717">
    <property type="component" value="Unassembled WGS sequence"/>
</dbReference>
<gene>
    <name evidence="2" type="ORF">HNR46_002460</name>
</gene>
<dbReference type="GO" id="GO:0016740">
    <property type="term" value="F:transferase activity"/>
    <property type="evidence" value="ECO:0007669"/>
    <property type="project" value="InterPro"/>
</dbReference>
<keyword evidence="3" id="KW-1185">Reference proteome</keyword>
<protein>
    <submittedName>
        <fullName evidence="2">L,D-peptidoglycan transpeptidase YkuD (ErfK/YbiS/YcfS/YnhG family)</fullName>
    </submittedName>
</protein>
<dbReference type="AlphaFoldDB" id="A0A840V1J6"/>
<organism evidence="2 3">
    <name type="scientific">Haloferula luteola</name>
    <dbReference type="NCBI Taxonomy" id="595692"/>
    <lineage>
        <taxon>Bacteria</taxon>
        <taxon>Pseudomonadati</taxon>
        <taxon>Verrucomicrobiota</taxon>
        <taxon>Verrucomicrobiia</taxon>
        <taxon>Verrucomicrobiales</taxon>
        <taxon>Verrucomicrobiaceae</taxon>
        <taxon>Haloferula</taxon>
    </lineage>
</organism>
<dbReference type="InterPro" id="IPR005490">
    <property type="entry name" value="LD_TPept_cat_dom"/>
</dbReference>
<proteinExistence type="predicted"/>
<comment type="caution">
    <text evidence="2">The sequence shown here is derived from an EMBL/GenBank/DDBJ whole genome shotgun (WGS) entry which is preliminary data.</text>
</comment>
<accession>A0A840V1J6</accession>
<evidence type="ECO:0000259" key="1">
    <source>
        <dbReference type="Pfam" id="PF03734"/>
    </source>
</evidence>
<reference evidence="2 3" key="1">
    <citation type="submission" date="2020-08" db="EMBL/GenBank/DDBJ databases">
        <title>Genomic Encyclopedia of Type Strains, Phase IV (KMG-IV): sequencing the most valuable type-strain genomes for metagenomic binning, comparative biology and taxonomic classification.</title>
        <authorList>
            <person name="Goeker M."/>
        </authorList>
    </citation>
    <scope>NUCLEOTIDE SEQUENCE [LARGE SCALE GENOMIC DNA]</scope>
    <source>
        <strain evidence="2 3">YC6886</strain>
    </source>
</reference>
<dbReference type="PANTHER" id="PTHR38589">
    <property type="entry name" value="BLR0621 PROTEIN"/>
    <property type="match status" value="1"/>
</dbReference>
<name>A0A840V1J6_9BACT</name>
<dbReference type="EMBL" id="JACHFD010000011">
    <property type="protein sequence ID" value="MBB5352217.1"/>
    <property type="molecule type" value="Genomic_DNA"/>
</dbReference>
<evidence type="ECO:0000313" key="3">
    <source>
        <dbReference type="Proteomes" id="UP000557717"/>
    </source>
</evidence>
<evidence type="ECO:0000313" key="2">
    <source>
        <dbReference type="EMBL" id="MBB5352217.1"/>
    </source>
</evidence>
<dbReference type="PANTHER" id="PTHR38589:SF1">
    <property type="entry name" value="BLR0621 PROTEIN"/>
    <property type="match status" value="1"/>
</dbReference>
<dbReference type="Pfam" id="PF03734">
    <property type="entry name" value="YkuD"/>
    <property type="match status" value="1"/>
</dbReference>
<sequence>MAKSESMLLCTMRFFLLLLATAGIALGFELPGPSRQCIVGIAKDWNDSHVTLTAYEKRGGQWVRAFEPWTGRLGKNGLVWGRGLHPLPEGRLKKEGDGRAPAGVFRIGGAWGYDARIQKNPRLFYRQVTSRDLWVEDPKSPSYNRHLVIDHEPTTAWEKKQQMRQDDYPHSLKLFIAHNAPPQAVSGAGSAIFFHIWRGGGSKPTAGCTTMPEPRLRQIISWIDPEQQPLYVLLPQADYDRFRAEWKLP</sequence>
<feature type="domain" description="L,D-TPase catalytic" evidence="1">
    <location>
        <begin position="82"/>
        <end position="226"/>
    </location>
</feature>